<accession>A0AAE3K2K2</accession>
<keyword evidence="3" id="KW-1185">Reference proteome</keyword>
<feature type="compositionally biased region" description="Acidic residues" evidence="1">
    <location>
        <begin position="128"/>
        <end position="139"/>
    </location>
</feature>
<dbReference type="Proteomes" id="UP001202674">
    <property type="component" value="Unassembled WGS sequence"/>
</dbReference>
<protein>
    <recommendedName>
        <fullName evidence="4">Phage tail assembly protein</fullName>
    </recommendedName>
</protein>
<comment type="caution">
    <text evidence="2">The sequence shown here is derived from an EMBL/GenBank/DDBJ whole genome shotgun (WGS) entry which is preliminary data.</text>
</comment>
<feature type="region of interest" description="Disordered" evidence="1">
    <location>
        <begin position="123"/>
        <end position="176"/>
    </location>
</feature>
<gene>
    <name evidence="2" type="ORF">AArcSt11_00025</name>
</gene>
<dbReference type="AlphaFoldDB" id="A0AAE3K2K2"/>
<dbReference type="RefSeq" id="WP_250593574.1">
    <property type="nucleotide sequence ID" value="NZ_JAKRVY010000001.1"/>
</dbReference>
<evidence type="ECO:0000256" key="1">
    <source>
        <dbReference type="SAM" id="MobiDB-lite"/>
    </source>
</evidence>
<organism evidence="2 3">
    <name type="scientific">Natranaeroarchaeum aerophilus</name>
    <dbReference type="NCBI Taxonomy" id="2917711"/>
    <lineage>
        <taxon>Archaea</taxon>
        <taxon>Methanobacteriati</taxon>
        <taxon>Methanobacteriota</taxon>
        <taxon>Stenosarchaea group</taxon>
        <taxon>Halobacteria</taxon>
        <taxon>Halobacteriales</taxon>
        <taxon>Natronoarchaeaceae</taxon>
        <taxon>Natranaeroarchaeum</taxon>
    </lineage>
</organism>
<evidence type="ECO:0008006" key="4">
    <source>
        <dbReference type="Google" id="ProtNLM"/>
    </source>
</evidence>
<name>A0AAE3K2K2_9EURY</name>
<sequence length="176" mass="18952">MTDQALQTEFEFTLPRGFVEDDGTMHKEGRMRLATAADEIQPLQDPKVQSNQSYLTITLLARVVTDLGTLETVDRSVIENLFVADLEYLQAMYERINNTGRNVVESGCPECGQLFDVDVASGAPLRPEDDDAVALDAGEDGAIGGEFNPAGDRSEPPESADDQEATGDVPAGNSAE</sequence>
<dbReference type="EMBL" id="JAKRVY010000001">
    <property type="protein sequence ID" value="MCL9812037.1"/>
    <property type="molecule type" value="Genomic_DNA"/>
</dbReference>
<evidence type="ECO:0000313" key="3">
    <source>
        <dbReference type="Proteomes" id="UP001202674"/>
    </source>
</evidence>
<reference evidence="2 3" key="1">
    <citation type="journal article" date="2022" name="Syst. Appl. Microbiol.">
        <title>Natronocalculus amylovorans gen. nov., sp. nov., and Natranaeroarchaeum aerophilus sp. nov., dominant culturable amylolytic natronoarchaea from hypersaline soda lakes in southwestern Siberia.</title>
        <authorList>
            <person name="Sorokin D.Y."/>
            <person name="Elcheninov A.G."/>
            <person name="Khizhniak T.V."/>
            <person name="Koenen M."/>
            <person name="Bale N.J."/>
            <person name="Damste J.S.S."/>
            <person name="Kublanov I.V."/>
        </authorList>
    </citation>
    <scope>NUCLEOTIDE SEQUENCE [LARGE SCALE GENOMIC DNA]</scope>
    <source>
        <strain evidence="2 3">AArc-St1-1</strain>
    </source>
</reference>
<proteinExistence type="predicted"/>
<evidence type="ECO:0000313" key="2">
    <source>
        <dbReference type="EMBL" id="MCL9812037.1"/>
    </source>
</evidence>